<gene>
    <name evidence="3" type="ORF">B1B_04331</name>
</gene>
<accession>T1CSX1</accession>
<keyword evidence="2" id="KW-0460">Magnesium</keyword>
<dbReference type="InterPro" id="IPR000092">
    <property type="entry name" value="Polyprenyl_synt"/>
</dbReference>
<reference evidence="3" key="2">
    <citation type="journal article" date="2014" name="ISME J.">
        <title>Microbial stratification in low pH oxic and suboxic macroscopic growths along an acid mine drainage.</title>
        <authorList>
            <person name="Mendez-Garcia C."/>
            <person name="Mesa V."/>
            <person name="Sprenger R.R."/>
            <person name="Richter M."/>
            <person name="Diez M.S."/>
            <person name="Solano J."/>
            <person name="Bargiela R."/>
            <person name="Golyshina O.V."/>
            <person name="Manteca A."/>
            <person name="Ramos J.L."/>
            <person name="Gallego J.R."/>
            <person name="Llorente I."/>
            <person name="Martins Dos Santos V.A."/>
            <person name="Jensen O.N."/>
            <person name="Pelaez A.I."/>
            <person name="Sanchez J."/>
            <person name="Ferrer M."/>
        </authorList>
    </citation>
    <scope>NUCLEOTIDE SEQUENCE</scope>
</reference>
<evidence type="ECO:0000313" key="3">
    <source>
        <dbReference type="EMBL" id="EQD71664.1"/>
    </source>
</evidence>
<keyword evidence="1" id="KW-0479">Metal-binding</keyword>
<dbReference type="Gene3D" id="1.10.600.10">
    <property type="entry name" value="Farnesyl Diphosphate Synthase"/>
    <property type="match status" value="1"/>
</dbReference>
<dbReference type="SUPFAM" id="SSF48576">
    <property type="entry name" value="Terpenoid synthases"/>
    <property type="match status" value="1"/>
</dbReference>
<comment type="caution">
    <text evidence="3">The sequence shown here is derived from an EMBL/GenBank/DDBJ whole genome shotgun (WGS) entry which is preliminary data.</text>
</comment>
<protein>
    <submittedName>
        <fullName evidence="3">Decaprenyl diphosphate synthase</fullName>
    </submittedName>
</protein>
<dbReference type="GO" id="GO:0004659">
    <property type="term" value="F:prenyltransferase activity"/>
    <property type="evidence" value="ECO:0007669"/>
    <property type="project" value="InterPro"/>
</dbReference>
<dbReference type="InterPro" id="IPR033749">
    <property type="entry name" value="Polyprenyl_synt_CS"/>
</dbReference>
<proteinExistence type="predicted"/>
<reference evidence="3" key="1">
    <citation type="submission" date="2013-08" db="EMBL/GenBank/DDBJ databases">
        <authorList>
            <person name="Mendez C."/>
            <person name="Richter M."/>
            <person name="Ferrer M."/>
            <person name="Sanchez J."/>
        </authorList>
    </citation>
    <scope>NUCLEOTIDE SEQUENCE</scope>
</reference>
<dbReference type="GO" id="GO:0008299">
    <property type="term" value="P:isoprenoid biosynthetic process"/>
    <property type="evidence" value="ECO:0007669"/>
    <property type="project" value="InterPro"/>
</dbReference>
<organism evidence="3">
    <name type="scientific">mine drainage metagenome</name>
    <dbReference type="NCBI Taxonomy" id="410659"/>
    <lineage>
        <taxon>unclassified sequences</taxon>
        <taxon>metagenomes</taxon>
        <taxon>ecological metagenomes</taxon>
    </lineage>
</organism>
<dbReference type="Pfam" id="PF00348">
    <property type="entry name" value="polyprenyl_synt"/>
    <property type="match status" value="1"/>
</dbReference>
<dbReference type="GO" id="GO:0046872">
    <property type="term" value="F:metal ion binding"/>
    <property type="evidence" value="ECO:0007669"/>
    <property type="project" value="UniProtKB-KW"/>
</dbReference>
<dbReference type="InterPro" id="IPR008949">
    <property type="entry name" value="Isoprenoid_synthase_dom_sf"/>
</dbReference>
<sequence>EALAQYGDAVGTAFQIQDDLLDIYGDPDQTGKPLFSDFREGIPTLLSLDAYARLEGRERSEFERLFTARRKRPAELLRLKELTEGVGARALTETEAMRQVDRGVRALQELPGGPYRDLLERIARGVVSRRY</sequence>
<feature type="non-terminal residue" evidence="3">
    <location>
        <position position="1"/>
    </location>
</feature>
<evidence type="ECO:0000256" key="2">
    <source>
        <dbReference type="ARBA" id="ARBA00022842"/>
    </source>
</evidence>
<dbReference type="PANTHER" id="PTHR12001:SF86">
    <property type="entry name" value="GERANYLGERANYL DIPHOSPHATE SYNTHASE"/>
    <property type="match status" value="1"/>
</dbReference>
<dbReference type="AlphaFoldDB" id="T1CSX1"/>
<dbReference type="PROSITE" id="PS00444">
    <property type="entry name" value="POLYPRENYL_SYNTHASE_2"/>
    <property type="match status" value="1"/>
</dbReference>
<dbReference type="PANTHER" id="PTHR12001">
    <property type="entry name" value="GERANYLGERANYL PYROPHOSPHATE SYNTHASE"/>
    <property type="match status" value="1"/>
</dbReference>
<name>T1CSX1_9ZZZZ</name>
<evidence type="ECO:0000256" key="1">
    <source>
        <dbReference type="ARBA" id="ARBA00022723"/>
    </source>
</evidence>
<dbReference type="EMBL" id="AUZY01002711">
    <property type="protein sequence ID" value="EQD71664.1"/>
    <property type="molecule type" value="Genomic_DNA"/>
</dbReference>